<dbReference type="OrthoDB" id="9792152at2"/>
<dbReference type="InterPro" id="IPR026444">
    <property type="entry name" value="Secre_tail"/>
</dbReference>
<dbReference type="EMBL" id="JMIH01000011">
    <property type="protein sequence ID" value="KEO75449.1"/>
    <property type="molecule type" value="Genomic_DNA"/>
</dbReference>
<dbReference type="STRING" id="1048983.EL17_00910"/>
<comment type="caution">
    <text evidence="2">The sequence shown here is derived from an EMBL/GenBank/DDBJ whole genome shotgun (WGS) entry which is preliminary data.</text>
</comment>
<dbReference type="eggNOG" id="COG1404">
    <property type="taxonomic scope" value="Bacteria"/>
</dbReference>
<proteinExistence type="predicted"/>
<dbReference type="Pfam" id="PF18962">
    <property type="entry name" value="Por_Secre_tail"/>
    <property type="match status" value="1"/>
</dbReference>
<evidence type="ECO:0000313" key="2">
    <source>
        <dbReference type="EMBL" id="KEO75449.1"/>
    </source>
</evidence>
<sequence length="714" mass="79362">MKKIYCLLLLIIFILSQDFVFAQENLIYKTIQETKAKGIEVQVASSAFSQVSGEKMMFKHFGNPEKVEVLHFEDTVLTHLENFILLDIPLKTGKLQLELLEVQSSFYNYQIETSDGSRFFPNQNIKHYRGVVKDNPNSLVAISFLENEVVGLVVTDEGNFNLVLDKKSGRHIFYNDKNLNEQMDFQCATHEQGGVNYDPEILAKQSKMAIQSEGICVGLYFETEQDVFQTRGSFASVEFFVTGIYNQVATLYQNENIETSLAEIFVWTTPDPYESNDTQVLLEQFQDNRTTFNGDLGQLLTFRSIGGGLAAGFNGLCNPDVSERLSVSQLFNTYEFVPNYSWTVQVIAHEFGHLFGSRHTHACVWNGDDTAIDGCGSCMENPDPEIFDCFSCDRPGTPSGGGTIMSYCHLQGNPGINFNLGFGLQPGNVMRNSVANANCLCECVYSTISGPDFLCSSAFSEFFTVNNVPLGASISWDSTPSGALSFSDNSDSPTVTWLGGNFGEVTITAMITTACETVEVSKSISVGGIPQNELTIIGDHLVCHGNYLYTVEYFGDIPISGYQWYFPPGYSATVTNPISAPNQWMISIPPYEIFPQTIELFVQTPCGNQGPWLIELEEQSPGCSSPFLFSVYPNPADDEFMVVGKMEFQSVKSNTIVVPNFSAILFDQDGNPKLENNSVDGQILFKTNHLRQGVYVLQILNNGDKEERKILVQH</sequence>
<dbReference type="Pfam" id="PF13688">
    <property type="entry name" value="Reprolysin_5"/>
    <property type="match status" value="1"/>
</dbReference>
<dbReference type="InterPro" id="IPR001590">
    <property type="entry name" value="Peptidase_M12B"/>
</dbReference>
<dbReference type="PANTHER" id="PTHR11905:SF159">
    <property type="entry name" value="ADAM METALLOPROTEASE"/>
    <property type="match status" value="1"/>
</dbReference>
<dbReference type="InterPro" id="IPR024079">
    <property type="entry name" value="MetalloPept_cat_dom_sf"/>
</dbReference>
<feature type="domain" description="Peptidase M12B" evidence="1">
    <location>
        <begin position="215"/>
        <end position="408"/>
    </location>
</feature>
<dbReference type="GO" id="GO:0004222">
    <property type="term" value="F:metalloendopeptidase activity"/>
    <property type="evidence" value="ECO:0007669"/>
    <property type="project" value="InterPro"/>
</dbReference>
<dbReference type="NCBIfam" id="TIGR04183">
    <property type="entry name" value="Por_Secre_tail"/>
    <property type="match status" value="1"/>
</dbReference>
<evidence type="ECO:0000313" key="3">
    <source>
        <dbReference type="Proteomes" id="UP000027821"/>
    </source>
</evidence>
<organism evidence="2 3">
    <name type="scientific">Anditalea andensis</name>
    <dbReference type="NCBI Taxonomy" id="1048983"/>
    <lineage>
        <taxon>Bacteria</taxon>
        <taxon>Pseudomonadati</taxon>
        <taxon>Bacteroidota</taxon>
        <taxon>Cytophagia</taxon>
        <taxon>Cytophagales</taxon>
        <taxon>Cytophagaceae</taxon>
        <taxon>Anditalea</taxon>
    </lineage>
</organism>
<evidence type="ECO:0000259" key="1">
    <source>
        <dbReference type="PROSITE" id="PS50215"/>
    </source>
</evidence>
<dbReference type="Gene3D" id="3.40.390.10">
    <property type="entry name" value="Collagenase (Catalytic Domain)"/>
    <property type="match status" value="1"/>
</dbReference>
<reference evidence="2 3" key="1">
    <citation type="submission" date="2014-04" db="EMBL/GenBank/DDBJ databases">
        <title>Characterization and application of a salt tolerant electro-active bacterium.</title>
        <authorList>
            <person name="Yang L."/>
            <person name="Wei S."/>
            <person name="Tay Q.X.M."/>
        </authorList>
    </citation>
    <scope>NUCLEOTIDE SEQUENCE [LARGE SCALE GENOMIC DNA]</scope>
    <source>
        <strain evidence="2 3">LY1</strain>
    </source>
</reference>
<dbReference type="Proteomes" id="UP000027821">
    <property type="component" value="Unassembled WGS sequence"/>
</dbReference>
<dbReference type="RefSeq" id="WP_051719749.1">
    <property type="nucleotide sequence ID" value="NZ_JMIH01000011.1"/>
</dbReference>
<dbReference type="PROSITE" id="PS50215">
    <property type="entry name" value="ADAM_MEPRO"/>
    <property type="match status" value="1"/>
</dbReference>
<keyword evidence="3" id="KW-1185">Reference proteome</keyword>
<name>A0A074L2N2_9BACT</name>
<protein>
    <recommendedName>
        <fullName evidence="1">Peptidase M12B domain-containing protein</fullName>
    </recommendedName>
</protein>
<dbReference type="PANTHER" id="PTHR11905">
    <property type="entry name" value="ADAM A DISINTEGRIN AND METALLOPROTEASE DOMAIN"/>
    <property type="match status" value="1"/>
</dbReference>
<accession>A0A074L2N2</accession>
<gene>
    <name evidence="2" type="ORF">EL17_00910</name>
</gene>
<dbReference type="SUPFAM" id="SSF55486">
    <property type="entry name" value="Metalloproteases ('zincins'), catalytic domain"/>
    <property type="match status" value="1"/>
</dbReference>
<dbReference type="GO" id="GO:0006509">
    <property type="term" value="P:membrane protein ectodomain proteolysis"/>
    <property type="evidence" value="ECO:0007669"/>
    <property type="project" value="TreeGrafter"/>
</dbReference>
<dbReference type="AlphaFoldDB" id="A0A074L2N2"/>